<sequence length="266" mass="26945">MLPTGRPGHAAVITGASSGIGAALAAALVDRGHQVVLVARRPEPLAAVAQSLGANAYVVAADLTQPAERAVLPSRIAALGLTPDLLVNNAGAATIGPIAKADPAAELALVELDVAAVVDLCCRFVPGMVERGTGAVLNVASVGAFGPVPGQAGYGAAKAFVLSYTHALRGELRGTGVTAAALCPGPVRTGFGERAGFPDAEAEKMLPRFLWVSAEDVAAAALDGLRADRAVIIPGAANRFAATLNHLMPRQLLVRMLARSHPGARQ</sequence>
<dbReference type="GO" id="GO:0016020">
    <property type="term" value="C:membrane"/>
    <property type="evidence" value="ECO:0007669"/>
    <property type="project" value="TreeGrafter"/>
</dbReference>
<dbReference type="Gene3D" id="3.40.50.720">
    <property type="entry name" value="NAD(P)-binding Rossmann-like Domain"/>
    <property type="match status" value="1"/>
</dbReference>
<keyword evidence="2" id="KW-0560">Oxidoreductase</keyword>
<comment type="similarity">
    <text evidence="1 3">Belongs to the short-chain dehydrogenases/reductases (SDR) family.</text>
</comment>
<dbReference type="PROSITE" id="PS00061">
    <property type="entry name" value="ADH_SHORT"/>
    <property type="match status" value="1"/>
</dbReference>
<dbReference type="PANTHER" id="PTHR44196:SF2">
    <property type="entry name" value="SHORT-CHAIN DEHYDROGENASE-RELATED"/>
    <property type="match status" value="1"/>
</dbReference>
<organism evidence="5 6">
    <name type="scientific">Mycolicibacterium confluentis</name>
    <dbReference type="NCBI Taxonomy" id="28047"/>
    <lineage>
        <taxon>Bacteria</taxon>
        <taxon>Bacillati</taxon>
        <taxon>Actinomycetota</taxon>
        <taxon>Actinomycetes</taxon>
        <taxon>Mycobacteriales</taxon>
        <taxon>Mycobacteriaceae</taxon>
        <taxon>Mycolicibacterium</taxon>
    </lineage>
</organism>
<dbReference type="SUPFAM" id="SSF51735">
    <property type="entry name" value="NAD(P)-binding Rossmann-fold domains"/>
    <property type="match status" value="1"/>
</dbReference>
<evidence type="ECO:0000256" key="3">
    <source>
        <dbReference type="RuleBase" id="RU000363"/>
    </source>
</evidence>
<dbReference type="InterPro" id="IPR057326">
    <property type="entry name" value="KR_dom"/>
</dbReference>
<dbReference type="InterPro" id="IPR002347">
    <property type="entry name" value="SDR_fam"/>
</dbReference>
<dbReference type="AlphaFoldDB" id="A0A7I7XSL9"/>
<dbReference type="PIRSF" id="PIRSF000126">
    <property type="entry name" value="11-beta-HSD1"/>
    <property type="match status" value="1"/>
</dbReference>
<keyword evidence="6" id="KW-1185">Reference proteome</keyword>
<dbReference type="OrthoDB" id="9797538at2"/>
<dbReference type="CDD" id="cd05233">
    <property type="entry name" value="SDR_c"/>
    <property type="match status" value="1"/>
</dbReference>
<proteinExistence type="inferred from homology"/>
<name>A0A7I7XSL9_9MYCO</name>
<reference evidence="5" key="1">
    <citation type="journal article" date="2019" name="Emerg. Microbes Infect.">
        <title>Comprehensive subspecies identification of 175 nontuberculous mycobacteria species based on 7547 genomic profiles.</title>
        <authorList>
            <person name="Matsumoto Y."/>
            <person name="Kinjo T."/>
            <person name="Motooka D."/>
            <person name="Nabeya D."/>
            <person name="Jung N."/>
            <person name="Uechi K."/>
            <person name="Horii T."/>
            <person name="Iida T."/>
            <person name="Fujita J."/>
            <person name="Nakamura S."/>
        </authorList>
    </citation>
    <scope>NUCLEOTIDE SEQUENCE [LARGE SCALE GENOMIC DNA]</scope>
    <source>
        <strain evidence="5">JCM 13671</strain>
    </source>
</reference>
<dbReference type="InterPro" id="IPR020904">
    <property type="entry name" value="Sc_DH/Rdtase_CS"/>
</dbReference>
<evidence type="ECO:0000313" key="5">
    <source>
        <dbReference type="EMBL" id="BBZ32201.1"/>
    </source>
</evidence>
<evidence type="ECO:0000256" key="2">
    <source>
        <dbReference type="ARBA" id="ARBA00023002"/>
    </source>
</evidence>
<dbReference type="RefSeq" id="WP_085153861.1">
    <property type="nucleotide sequence ID" value="NZ_AP022612.1"/>
</dbReference>
<dbReference type="PRINTS" id="PR00081">
    <property type="entry name" value="GDHRDH"/>
</dbReference>
<dbReference type="EMBL" id="AP022612">
    <property type="protein sequence ID" value="BBZ32201.1"/>
    <property type="molecule type" value="Genomic_DNA"/>
</dbReference>
<evidence type="ECO:0000259" key="4">
    <source>
        <dbReference type="SMART" id="SM00822"/>
    </source>
</evidence>
<dbReference type="Pfam" id="PF00106">
    <property type="entry name" value="adh_short"/>
    <property type="match status" value="1"/>
</dbReference>
<accession>A0A7I7XSL9</accession>
<evidence type="ECO:0000256" key="1">
    <source>
        <dbReference type="ARBA" id="ARBA00006484"/>
    </source>
</evidence>
<dbReference type="SMART" id="SM00822">
    <property type="entry name" value="PKS_KR"/>
    <property type="match status" value="1"/>
</dbReference>
<reference evidence="5" key="2">
    <citation type="submission" date="2020-02" db="EMBL/GenBank/DDBJ databases">
        <authorList>
            <person name="Matsumoto Y."/>
            <person name="Motooka D."/>
            <person name="Nakamura S."/>
        </authorList>
    </citation>
    <scope>NUCLEOTIDE SEQUENCE</scope>
    <source>
        <strain evidence="5">JCM 13671</strain>
    </source>
</reference>
<dbReference type="PANTHER" id="PTHR44196">
    <property type="entry name" value="DEHYDROGENASE/REDUCTASE SDR FAMILY MEMBER 7B"/>
    <property type="match status" value="1"/>
</dbReference>
<dbReference type="Proteomes" id="UP000466931">
    <property type="component" value="Chromosome"/>
</dbReference>
<dbReference type="GO" id="GO:0016491">
    <property type="term" value="F:oxidoreductase activity"/>
    <property type="evidence" value="ECO:0007669"/>
    <property type="project" value="UniProtKB-KW"/>
</dbReference>
<protein>
    <submittedName>
        <fullName evidence="5">Short-chain type dehydrogenase/reductase</fullName>
    </submittedName>
</protein>
<feature type="domain" description="Ketoreductase" evidence="4">
    <location>
        <begin position="9"/>
        <end position="183"/>
    </location>
</feature>
<gene>
    <name evidence="5" type="ORF">MCNF_08060</name>
</gene>
<dbReference type="PRINTS" id="PR00080">
    <property type="entry name" value="SDRFAMILY"/>
</dbReference>
<evidence type="ECO:0000313" key="6">
    <source>
        <dbReference type="Proteomes" id="UP000466931"/>
    </source>
</evidence>
<dbReference type="InterPro" id="IPR036291">
    <property type="entry name" value="NAD(P)-bd_dom_sf"/>
</dbReference>